<dbReference type="Gene3D" id="3.40.50.1110">
    <property type="entry name" value="SGNH hydrolase"/>
    <property type="match status" value="1"/>
</dbReference>
<sequence length="246" mass="25790">MVDVPEFGGRIWVPLSSDGETHTIYLPESLQAFPAGLAPIGGSILPVESAPRWIAYGDSITQGWSVSDPGRSYSAIAGRSLGLDVWNLGFAASARGELVIAEYLASLESHVVTLAFGTNNWSTIPTGAVHLGGIVRDFVGIIRGVRPRVPIVVISPIVRPAAESTPNLLGATLADLRHAIEDTVSELASTDRALALIPGAHLVDEADLVDGIHPGDAGHRQIADALIKVIGDVTDIGRQDNSSEGE</sequence>
<protein>
    <submittedName>
        <fullName evidence="2">Putative hydrolase</fullName>
    </submittedName>
</protein>
<gene>
    <name evidence="2" type="ordered locus">GPOL_c25410</name>
</gene>
<accession>H6N4I8</accession>
<dbReference type="KEGG" id="gpo:GPOL_c25410"/>
<proteinExistence type="predicted"/>
<organism evidence="2 3">
    <name type="scientific">Gordonia polyisoprenivorans (strain DSM 44266 / VH2)</name>
    <dbReference type="NCBI Taxonomy" id="1112204"/>
    <lineage>
        <taxon>Bacteria</taxon>
        <taxon>Bacillati</taxon>
        <taxon>Actinomycetota</taxon>
        <taxon>Actinomycetes</taxon>
        <taxon>Mycobacteriales</taxon>
        <taxon>Gordoniaceae</taxon>
        <taxon>Gordonia</taxon>
    </lineage>
</organism>
<dbReference type="GO" id="GO:0016787">
    <property type="term" value="F:hydrolase activity"/>
    <property type="evidence" value="ECO:0007669"/>
    <property type="project" value="UniProtKB-KW"/>
</dbReference>
<dbReference type="InterPro" id="IPR036514">
    <property type="entry name" value="SGNH_hydro_sf"/>
</dbReference>
<evidence type="ECO:0000313" key="2">
    <source>
        <dbReference type="EMBL" id="AFA73570.1"/>
    </source>
</evidence>
<name>H6N4I8_GORPV</name>
<dbReference type="STRING" id="1112204.GPOL_c25410"/>
<dbReference type="EMBL" id="CP003119">
    <property type="protein sequence ID" value="AFA73570.1"/>
    <property type="molecule type" value="Genomic_DNA"/>
</dbReference>
<evidence type="ECO:0000259" key="1">
    <source>
        <dbReference type="Pfam" id="PF14606"/>
    </source>
</evidence>
<reference evidence="2 3" key="1">
    <citation type="journal article" date="2012" name="Appl. Environ. Microbiol.">
        <title>Involvement of two latex-clearing proteins during rubber degradation and insights into the subsequent degradation pathway revealed by the genome sequence of Gordonia polyisoprenivorans strain VH2.</title>
        <authorList>
            <person name="Hiessl S."/>
            <person name="Schuldes J."/>
            <person name="Thurmer A."/>
            <person name="Halbsguth T."/>
            <person name="Broker D."/>
            <person name="Angelov A."/>
            <person name="Liebl W."/>
            <person name="Daniel R."/>
            <person name="Steinbuchel A."/>
        </authorList>
    </citation>
    <scope>NUCLEOTIDE SEQUENCE [LARGE SCALE GENOMIC DNA]</scope>
    <source>
        <strain evidence="3">DSM 44266 / VH2</strain>
    </source>
</reference>
<dbReference type="InterPro" id="IPR013830">
    <property type="entry name" value="SGNH_hydro"/>
</dbReference>
<dbReference type="SUPFAM" id="SSF52266">
    <property type="entry name" value="SGNH hydrolase"/>
    <property type="match status" value="1"/>
</dbReference>
<dbReference type="AlphaFoldDB" id="H6N4I8"/>
<dbReference type="Proteomes" id="UP000009154">
    <property type="component" value="Chromosome"/>
</dbReference>
<keyword evidence="2" id="KW-0378">Hydrolase</keyword>
<dbReference type="eggNOG" id="COG2755">
    <property type="taxonomic scope" value="Bacteria"/>
</dbReference>
<dbReference type="Pfam" id="PF14606">
    <property type="entry name" value="Lipase_GDSL_3"/>
    <property type="match status" value="1"/>
</dbReference>
<dbReference type="HOGENOM" id="CLU_1127810_0_0_11"/>
<feature type="domain" description="SGNH hydrolase-type esterase" evidence="1">
    <location>
        <begin position="54"/>
        <end position="230"/>
    </location>
</feature>
<evidence type="ECO:0000313" key="3">
    <source>
        <dbReference type="Proteomes" id="UP000009154"/>
    </source>
</evidence>
<keyword evidence="3" id="KW-1185">Reference proteome</keyword>